<keyword evidence="3" id="KW-0804">Transcription</keyword>
<dbReference type="PROSITE" id="PS51118">
    <property type="entry name" value="HTH_HXLR"/>
    <property type="match status" value="1"/>
</dbReference>
<feature type="domain" description="HTH hxlR-type" evidence="4">
    <location>
        <begin position="17"/>
        <end position="115"/>
    </location>
</feature>
<dbReference type="InterPro" id="IPR036388">
    <property type="entry name" value="WH-like_DNA-bd_sf"/>
</dbReference>
<keyword evidence="1" id="KW-0805">Transcription regulation</keyword>
<evidence type="ECO:0000313" key="5">
    <source>
        <dbReference type="EMBL" id="ADO59249.2"/>
    </source>
</evidence>
<evidence type="ECO:0000313" key="6">
    <source>
        <dbReference type="Proteomes" id="UP000006868"/>
    </source>
</evidence>
<dbReference type="PANTHER" id="PTHR33204">
    <property type="entry name" value="TRANSCRIPTIONAL REGULATOR, MARR FAMILY"/>
    <property type="match status" value="1"/>
</dbReference>
<evidence type="ECO:0000259" key="4">
    <source>
        <dbReference type="PROSITE" id="PS51118"/>
    </source>
</evidence>
<dbReference type="InterPro" id="IPR002577">
    <property type="entry name" value="HTH_HxlR"/>
</dbReference>
<name>E3E942_PAEPS</name>
<dbReference type="Proteomes" id="UP000006868">
    <property type="component" value="Chromosome"/>
</dbReference>
<dbReference type="OrthoDB" id="9791143at2"/>
<dbReference type="SUPFAM" id="SSF46785">
    <property type="entry name" value="Winged helix' DNA-binding domain"/>
    <property type="match status" value="1"/>
</dbReference>
<dbReference type="eggNOG" id="COG1733">
    <property type="taxonomic scope" value="Bacteria"/>
</dbReference>
<accession>E3E942</accession>
<protein>
    <submittedName>
        <fullName evidence="5">ArsR family transcriptional regulator</fullName>
    </submittedName>
</protein>
<gene>
    <name evidence="5" type="primary">ydeP9</name>
    <name evidence="5" type="ORF">PPSC2_24860</name>
</gene>
<dbReference type="GO" id="GO:0003677">
    <property type="term" value="F:DNA binding"/>
    <property type="evidence" value="ECO:0007669"/>
    <property type="project" value="UniProtKB-KW"/>
</dbReference>
<evidence type="ECO:0000256" key="1">
    <source>
        <dbReference type="ARBA" id="ARBA00023015"/>
    </source>
</evidence>
<dbReference type="HOGENOM" id="CLU_111585_5_2_9"/>
<dbReference type="STRING" id="1406.LK13_12350"/>
<dbReference type="PANTHER" id="PTHR33204:SF33">
    <property type="entry name" value="TRANSCRIPTIONAL REGULATOR, MARR FAMILY"/>
    <property type="match status" value="1"/>
</dbReference>
<dbReference type="InterPro" id="IPR036390">
    <property type="entry name" value="WH_DNA-bd_sf"/>
</dbReference>
<reference evidence="5 6" key="1">
    <citation type="journal article" date="2011" name="J. Bacteriol.">
        <title>Complete genome sequence of Paenibacillus polymyxa SC2, a strain of plant growth-promoting Rhizobacterium with broad-spectrum antimicrobial activity.</title>
        <authorList>
            <person name="Ma M."/>
            <person name="Wang C."/>
            <person name="Ding Y."/>
            <person name="Li L."/>
            <person name="Shen D."/>
            <person name="Jiang X."/>
            <person name="Guan D."/>
            <person name="Cao F."/>
            <person name="Chen H."/>
            <person name="Feng R."/>
            <person name="Wang X."/>
            <person name="Ge Y."/>
            <person name="Yao L."/>
            <person name="Bing X."/>
            <person name="Yang X."/>
            <person name="Li J."/>
            <person name="Du B."/>
        </authorList>
    </citation>
    <scope>NUCLEOTIDE SEQUENCE [LARGE SCALE GENOMIC DNA]</scope>
    <source>
        <strain evidence="5 6">SC2</strain>
    </source>
</reference>
<dbReference type="KEGG" id="ppm:PPSC2_24860"/>
<evidence type="ECO:0000256" key="3">
    <source>
        <dbReference type="ARBA" id="ARBA00023163"/>
    </source>
</evidence>
<dbReference type="EMBL" id="CP002213">
    <property type="protein sequence ID" value="ADO59249.2"/>
    <property type="molecule type" value="Genomic_DNA"/>
</dbReference>
<dbReference type="Gene3D" id="1.10.10.10">
    <property type="entry name" value="Winged helix-like DNA-binding domain superfamily/Winged helix DNA-binding domain"/>
    <property type="match status" value="1"/>
</dbReference>
<dbReference type="Pfam" id="PF01638">
    <property type="entry name" value="HxlR"/>
    <property type="match status" value="1"/>
</dbReference>
<evidence type="ECO:0000256" key="2">
    <source>
        <dbReference type="ARBA" id="ARBA00023125"/>
    </source>
</evidence>
<sequence>MRKRLNNGVNCTPTKGCPVEVTLSIIGGKWKGIILYELLGGTKRFQDLRRALPTATQKMLTLQLRELEADNLIHREVHHLVPPKVEYSLTPLGASLESILTQMKAWGERFQAEHHLSLFKPEITNRCNK</sequence>
<dbReference type="AlphaFoldDB" id="E3E942"/>
<dbReference type="PATRIC" id="fig|886882.15.peg.5269"/>
<organism evidence="5 6">
    <name type="scientific">Paenibacillus polymyxa (strain SC2)</name>
    <name type="common">Bacillus polymyxa</name>
    <dbReference type="NCBI Taxonomy" id="886882"/>
    <lineage>
        <taxon>Bacteria</taxon>
        <taxon>Bacillati</taxon>
        <taxon>Bacillota</taxon>
        <taxon>Bacilli</taxon>
        <taxon>Bacillales</taxon>
        <taxon>Paenibacillaceae</taxon>
        <taxon>Paenibacillus</taxon>
    </lineage>
</organism>
<proteinExistence type="predicted"/>
<keyword evidence="2" id="KW-0238">DNA-binding</keyword>